<evidence type="ECO:0000256" key="10">
    <source>
        <dbReference type="ARBA" id="ARBA00023224"/>
    </source>
</evidence>
<dbReference type="PROSITE" id="PS50262">
    <property type="entry name" value="G_PROTEIN_RECEP_F1_2"/>
    <property type="match status" value="1"/>
</dbReference>
<dbReference type="Gene3D" id="1.20.1070.10">
    <property type="entry name" value="Rhodopsin 7-helix transmembrane proteins"/>
    <property type="match status" value="1"/>
</dbReference>
<dbReference type="PRINTS" id="PR00237">
    <property type="entry name" value="GPCRRHODOPSN"/>
</dbReference>
<evidence type="ECO:0000256" key="11">
    <source>
        <dbReference type="SAM" id="MobiDB-lite"/>
    </source>
</evidence>
<dbReference type="GO" id="GO:0004930">
    <property type="term" value="F:G protein-coupled receptor activity"/>
    <property type="evidence" value="ECO:0007669"/>
    <property type="project" value="UniProtKB-KW"/>
</dbReference>
<keyword evidence="10" id="KW-0807">Transducer</keyword>
<dbReference type="GO" id="GO:0005886">
    <property type="term" value="C:plasma membrane"/>
    <property type="evidence" value="ECO:0007669"/>
    <property type="project" value="UniProtKB-SubCell"/>
</dbReference>
<feature type="transmembrane region" description="Helical" evidence="12">
    <location>
        <begin position="433"/>
        <end position="450"/>
    </location>
</feature>
<feature type="transmembrane region" description="Helical" evidence="12">
    <location>
        <begin position="481"/>
        <end position="510"/>
    </location>
</feature>
<feature type="region of interest" description="Disordered" evidence="11">
    <location>
        <begin position="116"/>
        <end position="137"/>
    </location>
</feature>
<feature type="transmembrane region" description="Helical" evidence="12">
    <location>
        <begin position="530"/>
        <end position="553"/>
    </location>
</feature>
<dbReference type="InterPro" id="IPR000276">
    <property type="entry name" value="GPCR_Rhodpsn"/>
</dbReference>
<evidence type="ECO:0000256" key="2">
    <source>
        <dbReference type="ARBA" id="ARBA00010663"/>
    </source>
</evidence>
<feature type="compositionally biased region" description="Basic and acidic residues" evidence="11">
    <location>
        <begin position="82"/>
        <end position="94"/>
    </location>
</feature>
<feature type="region of interest" description="Disordered" evidence="11">
    <location>
        <begin position="43"/>
        <end position="94"/>
    </location>
</feature>
<dbReference type="InterPro" id="IPR017452">
    <property type="entry name" value="GPCR_Rhodpsn_7TM"/>
</dbReference>
<comment type="caution">
    <text evidence="15">The sequence shown here is derived from an EMBL/GenBank/DDBJ whole genome shotgun (WGS) entry which is preliminary data.</text>
</comment>
<keyword evidence="8" id="KW-0675">Receptor</keyword>
<feature type="compositionally biased region" description="Basic and acidic residues" evidence="11">
    <location>
        <begin position="54"/>
        <end position="66"/>
    </location>
</feature>
<keyword evidence="7 12" id="KW-0472">Membrane</keyword>
<evidence type="ECO:0000256" key="8">
    <source>
        <dbReference type="ARBA" id="ARBA00023170"/>
    </source>
</evidence>
<accession>A0AAE1EHB8</accession>
<evidence type="ECO:0000256" key="12">
    <source>
        <dbReference type="SAM" id="Phobius"/>
    </source>
</evidence>
<keyword evidence="3" id="KW-1003">Cell membrane</keyword>
<dbReference type="PANTHER" id="PTHR24246">
    <property type="entry name" value="OLFACTORY RECEPTOR AND ADENOSINE RECEPTOR"/>
    <property type="match status" value="1"/>
</dbReference>
<feature type="domain" description="G-protein coupled receptors family 1 profile" evidence="14">
    <location>
        <begin position="302"/>
        <end position="425"/>
    </location>
</feature>
<feature type="transmembrane region" description="Helical" evidence="12">
    <location>
        <begin position="389"/>
        <end position="412"/>
    </location>
</feature>
<keyword evidence="6" id="KW-0297">G-protein coupled receptor</keyword>
<evidence type="ECO:0000259" key="14">
    <source>
        <dbReference type="PROSITE" id="PS50262"/>
    </source>
</evidence>
<proteinExistence type="inferred from homology"/>
<evidence type="ECO:0000256" key="1">
    <source>
        <dbReference type="ARBA" id="ARBA00004651"/>
    </source>
</evidence>
<feature type="chain" id="PRO_5042224181" description="G-protein coupled receptors family 1 profile domain-containing protein" evidence="13">
    <location>
        <begin position="27"/>
        <end position="661"/>
    </location>
</feature>
<sequence>MACLREGVSSIIIHVLTLCCIVVSVCHQTATDGDGFNPTAMPASGITGKPFPSRTEHFNTNEDSGRLEVSIGSEEGREEEGSEKGERRRMAGLDDERKLFTGHVPNITLIEITDDNNMEDGSENVTAESGRDAEELNTTKSVRDAEEIADRLVGCNYAGLQEDSVMDKESDGRTNSHDTSIGKYRYAQFDDDELTTTQSTQVQNTNVQAIGPIPSNAAESSCFSSLPRTTKNAMLFYPERDDLVKVTINKFWPTCLYNMMVMTYKENATYVTDWWYLNPSCKRNEILLLVSSIVVTVITLAGNIFVLSVMITSGLLHDTTFMIRASLASADLLMGLIPAALAVYDQFGLMNGRLTLQNLNEDILLTNIPYIIASQSQGFQQLRFQRNGLLPILACFSFNVSTMVSLLTLAILSLERLCVMRGRPLPRTFMVKSIILSWTAGLLLSFLVNWRKEGIYFTGYFDPITKLTLNIGANAPSVSRWVFYLELCVMGLAGTIVIVCGTATLILFVFHHRLTSAVLSIHSCNRDSELRRTTIVFVLMVVMFTVTVGLVLVDICADLAVTKPLAHWLFWWGFVAASSWNWALYTLSGGRFREQIRSSLSCRRVQCLQKQSPSSPPPHCTQQQHISLGSNMFGVMFGREKALQVELKSFSNTLKDINFNE</sequence>
<evidence type="ECO:0000256" key="6">
    <source>
        <dbReference type="ARBA" id="ARBA00023040"/>
    </source>
</evidence>
<name>A0AAE1EHB8_PETCI</name>
<evidence type="ECO:0000256" key="4">
    <source>
        <dbReference type="ARBA" id="ARBA00022692"/>
    </source>
</evidence>
<dbReference type="PANTHER" id="PTHR24246:SF27">
    <property type="entry name" value="ADENOSINE RECEPTOR, ISOFORM A"/>
    <property type="match status" value="1"/>
</dbReference>
<feature type="transmembrane region" description="Helical" evidence="12">
    <location>
        <begin position="565"/>
        <end position="587"/>
    </location>
</feature>
<keyword evidence="4 12" id="KW-0812">Transmembrane</keyword>
<keyword evidence="16" id="KW-1185">Reference proteome</keyword>
<organism evidence="15 16">
    <name type="scientific">Petrolisthes cinctipes</name>
    <name type="common">Flat porcelain crab</name>
    <dbReference type="NCBI Taxonomy" id="88211"/>
    <lineage>
        <taxon>Eukaryota</taxon>
        <taxon>Metazoa</taxon>
        <taxon>Ecdysozoa</taxon>
        <taxon>Arthropoda</taxon>
        <taxon>Crustacea</taxon>
        <taxon>Multicrustacea</taxon>
        <taxon>Malacostraca</taxon>
        <taxon>Eumalacostraca</taxon>
        <taxon>Eucarida</taxon>
        <taxon>Decapoda</taxon>
        <taxon>Pleocyemata</taxon>
        <taxon>Anomura</taxon>
        <taxon>Galatheoidea</taxon>
        <taxon>Porcellanidae</taxon>
        <taxon>Petrolisthes</taxon>
    </lineage>
</organism>
<comment type="similarity">
    <text evidence="2">Belongs to the G-protein coupled receptor 1 family.</text>
</comment>
<dbReference type="SUPFAM" id="SSF81321">
    <property type="entry name" value="Family A G protein-coupled receptor-like"/>
    <property type="match status" value="1"/>
</dbReference>
<evidence type="ECO:0000313" key="15">
    <source>
        <dbReference type="EMBL" id="KAK3852284.1"/>
    </source>
</evidence>
<evidence type="ECO:0000256" key="5">
    <source>
        <dbReference type="ARBA" id="ARBA00022989"/>
    </source>
</evidence>
<protein>
    <recommendedName>
        <fullName evidence="14">G-protein coupled receptors family 1 profile domain-containing protein</fullName>
    </recommendedName>
</protein>
<evidence type="ECO:0000313" key="16">
    <source>
        <dbReference type="Proteomes" id="UP001286313"/>
    </source>
</evidence>
<evidence type="ECO:0000256" key="7">
    <source>
        <dbReference type="ARBA" id="ARBA00023136"/>
    </source>
</evidence>
<feature type="transmembrane region" description="Helical" evidence="12">
    <location>
        <begin position="321"/>
        <end position="344"/>
    </location>
</feature>
<dbReference type="CDD" id="cd00637">
    <property type="entry name" value="7tm_classA_rhodopsin-like"/>
    <property type="match status" value="1"/>
</dbReference>
<dbReference type="EMBL" id="JAWQEG010007500">
    <property type="protein sequence ID" value="KAK3852284.1"/>
    <property type="molecule type" value="Genomic_DNA"/>
</dbReference>
<evidence type="ECO:0000256" key="9">
    <source>
        <dbReference type="ARBA" id="ARBA00023180"/>
    </source>
</evidence>
<feature type="transmembrane region" description="Helical" evidence="12">
    <location>
        <begin position="286"/>
        <end position="309"/>
    </location>
</feature>
<comment type="subcellular location">
    <subcellularLocation>
        <location evidence="1">Cell membrane</location>
        <topology evidence="1">Multi-pass membrane protein</topology>
    </subcellularLocation>
</comment>
<dbReference type="AlphaFoldDB" id="A0AAE1EHB8"/>
<keyword evidence="5 12" id="KW-1133">Transmembrane helix</keyword>
<evidence type="ECO:0000256" key="13">
    <source>
        <dbReference type="SAM" id="SignalP"/>
    </source>
</evidence>
<evidence type="ECO:0000256" key="3">
    <source>
        <dbReference type="ARBA" id="ARBA00022475"/>
    </source>
</evidence>
<dbReference type="Proteomes" id="UP001286313">
    <property type="component" value="Unassembled WGS sequence"/>
</dbReference>
<keyword evidence="13" id="KW-0732">Signal</keyword>
<reference evidence="15" key="1">
    <citation type="submission" date="2023-10" db="EMBL/GenBank/DDBJ databases">
        <title>Genome assemblies of two species of porcelain crab, Petrolisthes cinctipes and Petrolisthes manimaculis (Anomura: Porcellanidae).</title>
        <authorList>
            <person name="Angst P."/>
        </authorList>
    </citation>
    <scope>NUCLEOTIDE SEQUENCE</scope>
    <source>
        <strain evidence="15">PB745_01</strain>
        <tissue evidence="15">Gill</tissue>
    </source>
</reference>
<keyword evidence="9" id="KW-0325">Glycoprotein</keyword>
<gene>
    <name evidence="15" type="ORF">Pcinc_041123</name>
</gene>
<feature type="signal peptide" evidence="13">
    <location>
        <begin position="1"/>
        <end position="26"/>
    </location>
</feature>